<keyword evidence="3" id="KW-1185">Reference proteome</keyword>
<name>A0A9J5ZF47_SOLCO</name>
<feature type="region of interest" description="Disordered" evidence="1">
    <location>
        <begin position="1"/>
        <end position="32"/>
    </location>
</feature>
<accession>A0A9J5ZF47</accession>
<feature type="compositionally biased region" description="Basic and acidic residues" evidence="1">
    <location>
        <begin position="1"/>
        <end position="30"/>
    </location>
</feature>
<reference evidence="2 3" key="1">
    <citation type="submission" date="2020-09" db="EMBL/GenBank/DDBJ databases">
        <title>De no assembly of potato wild relative species, Solanum commersonii.</title>
        <authorList>
            <person name="Cho K."/>
        </authorList>
    </citation>
    <scope>NUCLEOTIDE SEQUENCE [LARGE SCALE GENOMIC DNA]</scope>
    <source>
        <strain evidence="2">LZ3.2</strain>
        <tissue evidence="2">Leaf</tissue>
    </source>
</reference>
<protein>
    <submittedName>
        <fullName evidence="2">Uncharacterized protein</fullName>
    </submittedName>
</protein>
<evidence type="ECO:0000313" key="3">
    <source>
        <dbReference type="Proteomes" id="UP000824120"/>
    </source>
</evidence>
<comment type="caution">
    <text evidence="2">The sequence shown here is derived from an EMBL/GenBank/DDBJ whole genome shotgun (WGS) entry which is preliminary data.</text>
</comment>
<evidence type="ECO:0000313" key="2">
    <source>
        <dbReference type="EMBL" id="KAG5611545.1"/>
    </source>
</evidence>
<evidence type="ECO:0000256" key="1">
    <source>
        <dbReference type="SAM" id="MobiDB-lite"/>
    </source>
</evidence>
<dbReference type="AlphaFoldDB" id="A0A9J5ZF47"/>
<dbReference type="Proteomes" id="UP000824120">
    <property type="component" value="Chromosome 4"/>
</dbReference>
<proteinExistence type="predicted"/>
<gene>
    <name evidence="2" type="ORF">H5410_022826</name>
</gene>
<dbReference type="EMBL" id="JACXVP010000004">
    <property type="protein sequence ID" value="KAG5611545.1"/>
    <property type="molecule type" value="Genomic_DNA"/>
</dbReference>
<organism evidence="2 3">
    <name type="scientific">Solanum commersonii</name>
    <name type="common">Commerson's wild potato</name>
    <name type="synonym">Commerson's nightshade</name>
    <dbReference type="NCBI Taxonomy" id="4109"/>
    <lineage>
        <taxon>Eukaryota</taxon>
        <taxon>Viridiplantae</taxon>
        <taxon>Streptophyta</taxon>
        <taxon>Embryophyta</taxon>
        <taxon>Tracheophyta</taxon>
        <taxon>Spermatophyta</taxon>
        <taxon>Magnoliopsida</taxon>
        <taxon>eudicotyledons</taxon>
        <taxon>Gunneridae</taxon>
        <taxon>Pentapetalae</taxon>
        <taxon>asterids</taxon>
        <taxon>lamiids</taxon>
        <taxon>Solanales</taxon>
        <taxon>Solanaceae</taxon>
        <taxon>Solanoideae</taxon>
        <taxon>Solaneae</taxon>
        <taxon>Solanum</taxon>
    </lineage>
</organism>
<sequence>MIENMDERESTQLSENLHETQEKKEGRGTKCDSSLNFNLEEDTLSVVLTKALIMKEDALSVVRR</sequence>